<protein>
    <submittedName>
        <fullName evidence="1">Uncharacterized protein</fullName>
    </submittedName>
</protein>
<dbReference type="RefSeq" id="WP_002694185.1">
    <property type="nucleotide sequence ID" value="NZ_AAWS01000004.1"/>
</dbReference>
<comment type="caution">
    <text evidence="1">The sequence shown here is derived from an EMBL/GenBank/DDBJ whole genome shotgun (WGS) entry which is preliminary data.</text>
</comment>
<dbReference type="AlphaFoldDB" id="A1ZET7"/>
<evidence type="ECO:0000313" key="1">
    <source>
        <dbReference type="EMBL" id="EAY31039.1"/>
    </source>
</evidence>
<accession>A1ZET7</accession>
<sequence length="168" mass="20193">MSTTYPTLPPWEVVALEAMIEKLYQADETKEPAVRRRDDVLGSFKYLQRIKYGSMEVICQTLAYKYYYRPRSVYALVLRNANRLKDAELEELKVGVDELMYIRQQVKSLYWMESTRRHEAVRAAFRKWQNLGDISFLCRLLGYMFYYRPETVRQLLKEVDYKKVSHHK</sequence>
<keyword evidence="2" id="KW-1185">Reference proteome</keyword>
<dbReference type="EMBL" id="AAWS01000004">
    <property type="protein sequence ID" value="EAY31039.1"/>
    <property type="molecule type" value="Genomic_DNA"/>
</dbReference>
<name>A1ZET7_MICM2</name>
<gene>
    <name evidence="1" type="ORF">M23134_07446</name>
</gene>
<proteinExistence type="predicted"/>
<organism evidence="1 2">
    <name type="scientific">Microscilla marina ATCC 23134</name>
    <dbReference type="NCBI Taxonomy" id="313606"/>
    <lineage>
        <taxon>Bacteria</taxon>
        <taxon>Pseudomonadati</taxon>
        <taxon>Bacteroidota</taxon>
        <taxon>Cytophagia</taxon>
        <taxon>Cytophagales</taxon>
        <taxon>Microscillaceae</taxon>
        <taxon>Microscilla</taxon>
    </lineage>
</organism>
<reference evidence="1 2" key="1">
    <citation type="submission" date="2007-01" db="EMBL/GenBank/DDBJ databases">
        <authorList>
            <person name="Haygood M."/>
            <person name="Podell S."/>
            <person name="Anderson C."/>
            <person name="Hopkinson B."/>
            <person name="Roe K."/>
            <person name="Barbeau K."/>
            <person name="Gaasterland T."/>
            <person name="Ferriera S."/>
            <person name="Johnson J."/>
            <person name="Kravitz S."/>
            <person name="Beeson K."/>
            <person name="Sutton G."/>
            <person name="Rogers Y.-H."/>
            <person name="Friedman R."/>
            <person name="Frazier M."/>
            <person name="Venter J.C."/>
        </authorList>
    </citation>
    <scope>NUCLEOTIDE SEQUENCE [LARGE SCALE GENOMIC DNA]</scope>
    <source>
        <strain evidence="1 2">ATCC 23134</strain>
    </source>
</reference>
<evidence type="ECO:0000313" key="2">
    <source>
        <dbReference type="Proteomes" id="UP000004095"/>
    </source>
</evidence>
<dbReference type="Proteomes" id="UP000004095">
    <property type="component" value="Unassembled WGS sequence"/>
</dbReference>